<accession>A0A225DLD6</accession>
<dbReference type="Proteomes" id="UP000214646">
    <property type="component" value="Unassembled WGS sequence"/>
</dbReference>
<organism evidence="1 2">
    <name type="scientific">Fimbriiglobus ruber</name>
    <dbReference type="NCBI Taxonomy" id="1908690"/>
    <lineage>
        <taxon>Bacteria</taxon>
        <taxon>Pseudomonadati</taxon>
        <taxon>Planctomycetota</taxon>
        <taxon>Planctomycetia</taxon>
        <taxon>Gemmatales</taxon>
        <taxon>Gemmataceae</taxon>
        <taxon>Fimbriiglobus</taxon>
    </lineage>
</organism>
<evidence type="ECO:0000313" key="2">
    <source>
        <dbReference type="Proteomes" id="UP000214646"/>
    </source>
</evidence>
<keyword evidence="2" id="KW-1185">Reference proteome</keyword>
<reference evidence="2" key="1">
    <citation type="submission" date="2017-06" db="EMBL/GenBank/DDBJ databases">
        <title>Genome analysis of Fimbriiglobus ruber SP5, the first member of the order Planctomycetales with confirmed chitinolytic capability.</title>
        <authorList>
            <person name="Ravin N.V."/>
            <person name="Rakitin A.L."/>
            <person name="Ivanova A.A."/>
            <person name="Beletsky A.V."/>
            <person name="Kulichevskaya I.S."/>
            <person name="Mardanov A.V."/>
            <person name="Dedysh S.N."/>
        </authorList>
    </citation>
    <scope>NUCLEOTIDE SEQUENCE [LARGE SCALE GENOMIC DNA]</scope>
    <source>
        <strain evidence="2">SP5</strain>
    </source>
</reference>
<dbReference type="NCBIfam" id="TIGR02574">
    <property type="entry name" value="stabl_TIGR02574"/>
    <property type="match status" value="1"/>
</dbReference>
<protein>
    <recommendedName>
        <fullName evidence="3">Addiction module component</fullName>
    </recommendedName>
</protein>
<comment type="caution">
    <text evidence="1">The sequence shown here is derived from an EMBL/GenBank/DDBJ whole genome shotgun (WGS) entry which is preliminary data.</text>
</comment>
<evidence type="ECO:0008006" key="3">
    <source>
        <dbReference type="Google" id="ProtNLM"/>
    </source>
</evidence>
<dbReference type="Pfam" id="PF09720">
    <property type="entry name" value="Unstab_antitox"/>
    <property type="match status" value="1"/>
</dbReference>
<dbReference type="RefSeq" id="WP_088257821.1">
    <property type="nucleotide sequence ID" value="NZ_NIDE01000014.1"/>
</dbReference>
<sequence length="73" mass="8397">MPVSIESLGIDQLSVRERLDLIEQIWDSLPDHINSDEVPAWHLAELAKRRAEVDTAPREGKPWREALARFGHE</sequence>
<dbReference type="InterPro" id="IPR013406">
    <property type="entry name" value="CHP02574_addiction_mod"/>
</dbReference>
<name>A0A225DLD6_9BACT</name>
<dbReference type="EMBL" id="NIDE01000014">
    <property type="protein sequence ID" value="OWK38009.1"/>
    <property type="molecule type" value="Genomic_DNA"/>
</dbReference>
<gene>
    <name evidence="1" type="ORF">FRUB_07129</name>
</gene>
<dbReference type="OrthoDB" id="284508at2"/>
<evidence type="ECO:0000313" key="1">
    <source>
        <dbReference type="EMBL" id="OWK38009.1"/>
    </source>
</evidence>
<dbReference type="AlphaFoldDB" id="A0A225DLD6"/>
<proteinExistence type="predicted"/>